<keyword evidence="8" id="KW-1185">Reference proteome</keyword>
<dbReference type="InterPro" id="IPR038187">
    <property type="entry name" value="NAC_A/B_dom_sf"/>
</dbReference>
<dbReference type="Gene3D" id="1.10.8.10">
    <property type="entry name" value="DNA helicase RuvA subunit, C-terminal domain"/>
    <property type="match status" value="1"/>
</dbReference>
<evidence type="ECO:0000256" key="2">
    <source>
        <dbReference type="ARBA" id="ARBA00022884"/>
    </source>
</evidence>
<dbReference type="PROSITE" id="PS51151">
    <property type="entry name" value="NAC_AB"/>
    <property type="match status" value="1"/>
</dbReference>
<reference evidence="7" key="1">
    <citation type="submission" date="2016-12" db="EMBL/GenBank/DDBJ databases">
        <title>Discovery of methanogenic haloarchaea.</title>
        <authorList>
            <person name="Sorokin D.Y."/>
            <person name="Makarova K.S."/>
            <person name="Abbas B."/>
            <person name="Ferrer M."/>
            <person name="Golyshin P.N."/>
        </authorList>
    </citation>
    <scope>NUCLEOTIDE SEQUENCE [LARGE SCALE GENOMIC DNA]</scope>
    <source>
        <strain evidence="7">HMET1</strain>
    </source>
</reference>
<dbReference type="Proteomes" id="UP000185744">
    <property type="component" value="Unassembled WGS sequence"/>
</dbReference>
<sequence>MFPGGRGGLNPQKMSKMMKQMGIDIDELEDVEEVVIKQKNKELVFNKPKVVKMDAKGQEMYQIVGEPEETGEQIEEEYEPNEEDISLVVEQANSTEEEAKEELKKTDGDIAKAIVNLKD</sequence>
<accession>A0A1Q6DU00</accession>
<gene>
    <name evidence="4" type="primary">nac</name>
    <name evidence="7" type="ORF">BTN85_0297</name>
</gene>
<dbReference type="InterPro" id="IPR005231">
    <property type="entry name" value="NAC_arc"/>
</dbReference>
<proteinExistence type="inferred from homology"/>
<dbReference type="AlphaFoldDB" id="A0A1Q6DU00"/>
<dbReference type="STRING" id="1903181.BTN85_0297"/>
<keyword evidence="3 4" id="KW-0653">Protein transport</keyword>
<feature type="domain" description="NAC-A/B" evidence="6">
    <location>
        <begin position="8"/>
        <end position="76"/>
    </location>
</feature>
<evidence type="ECO:0000256" key="4">
    <source>
        <dbReference type="HAMAP-Rule" id="MF_00814"/>
    </source>
</evidence>
<dbReference type="FunCoup" id="A0A1Q6DU00">
    <property type="interactions" value="60"/>
</dbReference>
<dbReference type="NCBIfam" id="TIGR00264">
    <property type="entry name" value="archaeal-type nascent polypeptide-associated complex protein"/>
    <property type="match status" value="1"/>
</dbReference>
<protein>
    <recommendedName>
        <fullName evidence="4 5">Nascent polypeptide-associated complex protein</fullName>
    </recommendedName>
</protein>
<dbReference type="GO" id="GO:0015031">
    <property type="term" value="P:protein transport"/>
    <property type="evidence" value="ECO:0007669"/>
    <property type="project" value="UniProtKB-UniRule"/>
</dbReference>
<dbReference type="SMART" id="SM01407">
    <property type="entry name" value="NAC"/>
    <property type="match status" value="1"/>
</dbReference>
<evidence type="ECO:0000259" key="6">
    <source>
        <dbReference type="PROSITE" id="PS51151"/>
    </source>
</evidence>
<comment type="similarity">
    <text evidence="4">Belongs to the NAC-alpha family.</text>
</comment>
<evidence type="ECO:0000256" key="1">
    <source>
        <dbReference type="ARBA" id="ARBA00022448"/>
    </source>
</evidence>
<dbReference type="InterPro" id="IPR002715">
    <property type="entry name" value="Nas_poly-pep-assoc_cplx_dom"/>
</dbReference>
<dbReference type="GO" id="GO:0003723">
    <property type="term" value="F:RNA binding"/>
    <property type="evidence" value="ECO:0007669"/>
    <property type="project" value="UniProtKB-UniRule"/>
</dbReference>
<dbReference type="Gene3D" id="2.20.70.30">
    <property type="entry name" value="Nascent polypeptide-associated complex domain"/>
    <property type="match status" value="1"/>
</dbReference>
<keyword evidence="2 4" id="KW-0694">RNA-binding</keyword>
<comment type="caution">
    <text evidence="7">The sequence shown here is derived from an EMBL/GenBank/DDBJ whole genome shotgun (WGS) entry which is preliminary data.</text>
</comment>
<dbReference type="InParanoid" id="A0A1Q6DU00"/>
<dbReference type="EMBL" id="MSDW01000001">
    <property type="protein sequence ID" value="OKY77823.1"/>
    <property type="molecule type" value="Genomic_DNA"/>
</dbReference>
<evidence type="ECO:0000313" key="8">
    <source>
        <dbReference type="Proteomes" id="UP000185744"/>
    </source>
</evidence>
<comment type="subunit">
    <text evidence="4">Homodimer. Interacts with the ribosome. Binds ribosomal RNA.</text>
</comment>
<name>A0A1Q6DU00_METT1</name>
<evidence type="ECO:0000256" key="3">
    <source>
        <dbReference type="ARBA" id="ARBA00022927"/>
    </source>
</evidence>
<dbReference type="HAMAP" id="MF_00814">
    <property type="entry name" value="NAC_arch"/>
    <property type="match status" value="1"/>
</dbReference>
<dbReference type="Pfam" id="PF01849">
    <property type="entry name" value="NAC"/>
    <property type="match status" value="1"/>
</dbReference>
<evidence type="ECO:0000256" key="5">
    <source>
        <dbReference type="NCBIfam" id="TIGR00264"/>
    </source>
</evidence>
<keyword evidence="1 4" id="KW-0813">Transport</keyword>
<comment type="function">
    <text evidence="4">Contacts the emerging nascent chain on the ribosome.</text>
</comment>
<organism evidence="7 8">
    <name type="scientific">Methanohalarchaeum thermophilum</name>
    <dbReference type="NCBI Taxonomy" id="1903181"/>
    <lineage>
        <taxon>Archaea</taxon>
        <taxon>Methanobacteriati</taxon>
        <taxon>Methanobacteriota</taxon>
        <taxon>Methanonatronarchaeia</taxon>
        <taxon>Methanonatronarchaeales</taxon>
        <taxon>Methanonatronarchaeaceae</taxon>
        <taxon>Candidatus Methanohalarchaeum</taxon>
    </lineage>
</organism>
<evidence type="ECO:0000313" key="7">
    <source>
        <dbReference type="EMBL" id="OKY77823.1"/>
    </source>
</evidence>